<evidence type="ECO:0000256" key="3">
    <source>
        <dbReference type="ARBA" id="ARBA00006263"/>
    </source>
</evidence>
<organism evidence="10 11">
    <name type="scientific">Thermohalobacter berrensis</name>
    <dbReference type="NCBI Taxonomy" id="99594"/>
    <lineage>
        <taxon>Bacteria</taxon>
        <taxon>Bacillati</taxon>
        <taxon>Bacillota</taxon>
        <taxon>Tissierellia</taxon>
        <taxon>Tissierellales</taxon>
        <taxon>Thermohalobacteraceae</taxon>
        <taxon>Thermohalobacter</taxon>
    </lineage>
</organism>
<keyword evidence="5 9" id="KW-0169">Cobalamin biosynthesis</keyword>
<dbReference type="AlphaFoldDB" id="A0A419SZE6"/>
<dbReference type="InterPro" id="IPR004485">
    <property type="entry name" value="Cobalamin_biosynth_CobD/CbiB"/>
</dbReference>
<dbReference type="RefSeq" id="WP_120170080.1">
    <property type="nucleotide sequence ID" value="NZ_MCIB01000034.1"/>
</dbReference>
<comment type="pathway">
    <text evidence="2 9">Cofactor biosynthesis; adenosylcobalamin biosynthesis.</text>
</comment>
<accession>A0A419SZE6</accession>
<dbReference type="HAMAP" id="MF_00024">
    <property type="entry name" value="CobD_CbiB"/>
    <property type="match status" value="1"/>
</dbReference>
<keyword evidence="7 9" id="KW-1133">Transmembrane helix</keyword>
<evidence type="ECO:0000256" key="7">
    <source>
        <dbReference type="ARBA" id="ARBA00022989"/>
    </source>
</evidence>
<dbReference type="Pfam" id="PF03186">
    <property type="entry name" value="CobD_Cbib"/>
    <property type="match status" value="1"/>
</dbReference>
<evidence type="ECO:0000256" key="9">
    <source>
        <dbReference type="HAMAP-Rule" id="MF_00024"/>
    </source>
</evidence>
<dbReference type="EMBL" id="MCIB01000034">
    <property type="protein sequence ID" value="RKD30586.1"/>
    <property type="molecule type" value="Genomic_DNA"/>
</dbReference>
<feature type="transmembrane region" description="Helical" evidence="9">
    <location>
        <begin position="300"/>
        <end position="321"/>
    </location>
</feature>
<comment type="caution">
    <text evidence="9">Lacks conserved residue(s) required for the propagation of feature annotation.</text>
</comment>
<dbReference type="GO" id="GO:0048472">
    <property type="term" value="F:threonine-phosphate decarboxylase activity"/>
    <property type="evidence" value="ECO:0007669"/>
    <property type="project" value="InterPro"/>
</dbReference>
<feature type="transmembrane region" description="Helical" evidence="9">
    <location>
        <begin position="51"/>
        <end position="71"/>
    </location>
</feature>
<evidence type="ECO:0000256" key="6">
    <source>
        <dbReference type="ARBA" id="ARBA00022692"/>
    </source>
</evidence>
<proteinExistence type="inferred from homology"/>
<feature type="transmembrane region" description="Helical" evidence="9">
    <location>
        <begin position="77"/>
        <end position="97"/>
    </location>
</feature>
<dbReference type="NCBIfam" id="TIGR00380">
    <property type="entry name" value="cobal_cbiB"/>
    <property type="match status" value="1"/>
</dbReference>
<dbReference type="PANTHER" id="PTHR34308">
    <property type="entry name" value="COBALAMIN BIOSYNTHESIS PROTEIN CBIB"/>
    <property type="match status" value="1"/>
</dbReference>
<evidence type="ECO:0000256" key="4">
    <source>
        <dbReference type="ARBA" id="ARBA00022475"/>
    </source>
</evidence>
<comment type="function">
    <text evidence="9">Converts cobyric acid to cobinamide by the addition of aminopropanol on the F carboxylic group.</text>
</comment>
<name>A0A419SZE6_9FIRM</name>
<keyword evidence="4 9" id="KW-1003">Cell membrane</keyword>
<keyword evidence="11" id="KW-1185">Reference proteome</keyword>
<evidence type="ECO:0000256" key="2">
    <source>
        <dbReference type="ARBA" id="ARBA00004953"/>
    </source>
</evidence>
<sequence>MEYVYIITLSVILDYIIGDPPNWPHPIKYIGQIISKYERIIRSWRIVPLKIGGFLLTTFTLITTVSATFLILKISKLVHPIAEIIVTIYIFYSLLAAKCLHLETFKVYKALKNNDIKKARKLLSYLVGRDTTKLNEKEVTRAAVETLAENTIDGVLAPIFYIGVGLFLKVPAEMLVAYKTINTLDSMVGYMQEPYKEIGYASAKLDDIINYIPARLGSVLMVLSGIILGYDGRAGFKILLRDRRNHKSPNAGYPEAAVAGLLNIQLGGTNTYFGQRVYKPTIGDNKNELIPENIKDSAKIMYCSEILLLIIIFILVFKWGVLS</sequence>
<dbReference type="GO" id="GO:0015420">
    <property type="term" value="F:ABC-type vitamin B12 transporter activity"/>
    <property type="evidence" value="ECO:0007669"/>
    <property type="project" value="UniProtKB-UniRule"/>
</dbReference>
<reference evidence="10 11" key="1">
    <citation type="submission" date="2016-08" db="EMBL/GenBank/DDBJ databases">
        <title>Novel Firmicutes and Novel Genomes.</title>
        <authorList>
            <person name="Poppleton D.I."/>
            <person name="Gribaldo S."/>
        </authorList>
    </citation>
    <scope>NUCLEOTIDE SEQUENCE [LARGE SCALE GENOMIC DNA]</scope>
    <source>
        <strain evidence="10 11">CTT3</strain>
    </source>
</reference>
<dbReference type="OrthoDB" id="9811967at2"/>
<dbReference type="Proteomes" id="UP000284177">
    <property type="component" value="Unassembled WGS sequence"/>
</dbReference>
<protein>
    <recommendedName>
        <fullName evidence="9">Cobalamin biosynthesis protein CobD</fullName>
    </recommendedName>
</protein>
<gene>
    <name evidence="9" type="primary">cobD</name>
    <name evidence="10" type="ORF">BET03_04410</name>
</gene>
<dbReference type="GO" id="GO:0009236">
    <property type="term" value="P:cobalamin biosynthetic process"/>
    <property type="evidence" value="ECO:0007669"/>
    <property type="project" value="UniProtKB-UniRule"/>
</dbReference>
<evidence type="ECO:0000313" key="11">
    <source>
        <dbReference type="Proteomes" id="UP000284177"/>
    </source>
</evidence>
<evidence type="ECO:0000256" key="5">
    <source>
        <dbReference type="ARBA" id="ARBA00022573"/>
    </source>
</evidence>
<dbReference type="GO" id="GO:0005886">
    <property type="term" value="C:plasma membrane"/>
    <property type="evidence" value="ECO:0007669"/>
    <property type="project" value="UniProtKB-SubCell"/>
</dbReference>
<evidence type="ECO:0000256" key="8">
    <source>
        <dbReference type="ARBA" id="ARBA00023136"/>
    </source>
</evidence>
<comment type="caution">
    <text evidence="10">The sequence shown here is derived from an EMBL/GenBank/DDBJ whole genome shotgun (WGS) entry which is preliminary data.</text>
</comment>
<keyword evidence="6 9" id="KW-0812">Transmembrane</keyword>
<comment type="subcellular location">
    <subcellularLocation>
        <location evidence="1 9">Cell membrane</location>
        <topology evidence="1 9">Multi-pass membrane protein</topology>
    </subcellularLocation>
</comment>
<evidence type="ECO:0000313" key="10">
    <source>
        <dbReference type="EMBL" id="RKD30586.1"/>
    </source>
</evidence>
<evidence type="ECO:0000256" key="1">
    <source>
        <dbReference type="ARBA" id="ARBA00004651"/>
    </source>
</evidence>
<comment type="similarity">
    <text evidence="3 9">Belongs to the CobD/CbiB family.</text>
</comment>
<dbReference type="PANTHER" id="PTHR34308:SF1">
    <property type="entry name" value="COBALAMIN BIOSYNTHESIS PROTEIN CBIB"/>
    <property type="match status" value="1"/>
</dbReference>
<keyword evidence="8 9" id="KW-0472">Membrane</keyword>
<dbReference type="UniPathway" id="UPA00148"/>